<sequence length="32" mass="3813">MKKVYLSGLHPEMDGQFHSWRVDVFAAFCFHE</sequence>
<protein>
    <submittedName>
        <fullName evidence="1">Uncharacterized protein</fullName>
    </submittedName>
</protein>
<accession>A0A0E9XYQ1</accession>
<proteinExistence type="predicted"/>
<evidence type="ECO:0000313" key="1">
    <source>
        <dbReference type="EMBL" id="JAI06986.1"/>
    </source>
</evidence>
<name>A0A0E9XYQ1_ANGAN</name>
<organism evidence="1">
    <name type="scientific">Anguilla anguilla</name>
    <name type="common">European freshwater eel</name>
    <name type="synonym">Muraena anguilla</name>
    <dbReference type="NCBI Taxonomy" id="7936"/>
    <lineage>
        <taxon>Eukaryota</taxon>
        <taxon>Metazoa</taxon>
        <taxon>Chordata</taxon>
        <taxon>Craniata</taxon>
        <taxon>Vertebrata</taxon>
        <taxon>Euteleostomi</taxon>
        <taxon>Actinopterygii</taxon>
        <taxon>Neopterygii</taxon>
        <taxon>Teleostei</taxon>
        <taxon>Anguilliformes</taxon>
        <taxon>Anguillidae</taxon>
        <taxon>Anguilla</taxon>
    </lineage>
</organism>
<reference evidence="1" key="2">
    <citation type="journal article" date="2015" name="Fish Shellfish Immunol.">
        <title>Early steps in the European eel (Anguilla anguilla)-Vibrio vulnificus interaction in the gills: Role of the RtxA13 toxin.</title>
        <authorList>
            <person name="Callol A."/>
            <person name="Pajuelo D."/>
            <person name="Ebbesson L."/>
            <person name="Teles M."/>
            <person name="MacKenzie S."/>
            <person name="Amaro C."/>
        </authorList>
    </citation>
    <scope>NUCLEOTIDE SEQUENCE</scope>
</reference>
<dbReference type="EMBL" id="GBXM01001592">
    <property type="protein sequence ID" value="JAI06986.1"/>
    <property type="molecule type" value="Transcribed_RNA"/>
</dbReference>
<reference evidence="1" key="1">
    <citation type="submission" date="2014-11" db="EMBL/GenBank/DDBJ databases">
        <authorList>
            <person name="Amaro Gonzalez C."/>
        </authorList>
    </citation>
    <scope>NUCLEOTIDE SEQUENCE</scope>
</reference>
<dbReference type="AlphaFoldDB" id="A0A0E9XYQ1"/>